<evidence type="ECO:0000256" key="1">
    <source>
        <dbReference type="ARBA" id="ARBA00002494"/>
    </source>
</evidence>
<sequence length="163" mass="15769">MTEQRIITRRAALVISGAGASAIALAACTPGTDTGTAPADSATTDAASQAPSASSSAAPDAGAASGTEVAKLADIPVGGSIDAKLGADPIVLAQPTAGEVVGFSAICTHQQCVVAAAATEFDCPCHQSRFDAATGEPFPGSKALTGLAKLTITVDGDTVLASA</sequence>
<evidence type="ECO:0000256" key="9">
    <source>
        <dbReference type="SAM" id="MobiDB-lite"/>
    </source>
</evidence>
<dbReference type="SUPFAM" id="SSF50022">
    <property type="entry name" value="ISP domain"/>
    <property type="match status" value="1"/>
</dbReference>
<evidence type="ECO:0000256" key="3">
    <source>
        <dbReference type="ARBA" id="ARBA00022714"/>
    </source>
</evidence>
<evidence type="ECO:0000256" key="2">
    <source>
        <dbReference type="ARBA" id="ARBA00015816"/>
    </source>
</evidence>
<dbReference type="PANTHER" id="PTHR10134">
    <property type="entry name" value="CYTOCHROME B-C1 COMPLEX SUBUNIT RIESKE, MITOCHONDRIAL"/>
    <property type="match status" value="1"/>
</dbReference>
<keyword evidence="13" id="KW-1185">Reference proteome</keyword>
<comment type="caution">
    <text evidence="12">The sequence shown here is derived from an EMBL/GenBank/DDBJ whole genome shotgun (WGS) entry which is preliminary data.</text>
</comment>
<dbReference type="PROSITE" id="PS51318">
    <property type="entry name" value="TAT"/>
    <property type="match status" value="1"/>
</dbReference>
<dbReference type="RefSeq" id="WP_135119792.1">
    <property type="nucleotide sequence ID" value="NZ_SPQZ01000002.1"/>
</dbReference>
<evidence type="ECO:0000256" key="4">
    <source>
        <dbReference type="ARBA" id="ARBA00022723"/>
    </source>
</evidence>
<evidence type="ECO:0000313" key="12">
    <source>
        <dbReference type="EMBL" id="TFV99290.1"/>
    </source>
</evidence>
<dbReference type="AlphaFoldDB" id="A0A4Y9R4R5"/>
<organism evidence="12 13">
    <name type="scientific">Orlajensenia leifsoniae</name>
    <dbReference type="NCBI Taxonomy" id="2561933"/>
    <lineage>
        <taxon>Bacteria</taxon>
        <taxon>Bacillati</taxon>
        <taxon>Actinomycetota</taxon>
        <taxon>Actinomycetes</taxon>
        <taxon>Micrococcales</taxon>
        <taxon>Microbacteriaceae</taxon>
        <taxon>Orlajensenia</taxon>
    </lineage>
</organism>
<keyword evidence="4" id="KW-0479">Metal-binding</keyword>
<dbReference type="InterPro" id="IPR014349">
    <property type="entry name" value="Rieske_Fe-S_prot"/>
</dbReference>
<evidence type="ECO:0000259" key="11">
    <source>
        <dbReference type="PROSITE" id="PS51296"/>
    </source>
</evidence>
<keyword evidence="5" id="KW-0408">Iron</keyword>
<dbReference type="InterPro" id="IPR017941">
    <property type="entry name" value="Rieske_2Fe-2S"/>
</dbReference>
<dbReference type="Proteomes" id="UP000298127">
    <property type="component" value="Unassembled WGS sequence"/>
</dbReference>
<evidence type="ECO:0000256" key="5">
    <source>
        <dbReference type="ARBA" id="ARBA00023004"/>
    </source>
</evidence>
<feature type="domain" description="Rieske" evidence="11">
    <location>
        <begin position="67"/>
        <end position="161"/>
    </location>
</feature>
<evidence type="ECO:0000256" key="6">
    <source>
        <dbReference type="ARBA" id="ARBA00023014"/>
    </source>
</evidence>
<dbReference type="EMBL" id="SPQZ01000002">
    <property type="protein sequence ID" value="TFV99290.1"/>
    <property type="molecule type" value="Genomic_DNA"/>
</dbReference>
<dbReference type="GO" id="GO:0016705">
    <property type="term" value="F:oxidoreductase activity, acting on paired donors, with incorporation or reduction of molecular oxygen"/>
    <property type="evidence" value="ECO:0007669"/>
    <property type="project" value="UniProtKB-ARBA"/>
</dbReference>
<dbReference type="PROSITE" id="PS51257">
    <property type="entry name" value="PROKAR_LIPOPROTEIN"/>
    <property type="match status" value="1"/>
</dbReference>
<evidence type="ECO:0000256" key="10">
    <source>
        <dbReference type="SAM" id="SignalP"/>
    </source>
</evidence>
<dbReference type="GO" id="GO:0046872">
    <property type="term" value="F:metal ion binding"/>
    <property type="evidence" value="ECO:0007669"/>
    <property type="project" value="UniProtKB-KW"/>
</dbReference>
<keyword evidence="3" id="KW-0001">2Fe-2S</keyword>
<proteinExistence type="predicted"/>
<feature type="region of interest" description="Disordered" evidence="9">
    <location>
        <begin position="34"/>
        <end position="62"/>
    </location>
</feature>
<gene>
    <name evidence="12" type="ORF">E4M00_07310</name>
</gene>
<keyword evidence="10" id="KW-0732">Signal</keyword>
<keyword evidence="6" id="KW-0411">Iron-sulfur</keyword>
<dbReference type="GO" id="GO:0004497">
    <property type="term" value="F:monooxygenase activity"/>
    <property type="evidence" value="ECO:0007669"/>
    <property type="project" value="UniProtKB-ARBA"/>
</dbReference>
<dbReference type="PROSITE" id="PS51296">
    <property type="entry name" value="RIESKE"/>
    <property type="match status" value="1"/>
</dbReference>
<dbReference type="Gene3D" id="2.102.10.10">
    <property type="entry name" value="Rieske [2Fe-2S] iron-sulphur domain"/>
    <property type="match status" value="1"/>
</dbReference>
<comment type="function">
    <text evidence="1">Iron-sulfur subunit of the cytochrome bc1 complex, an essential component of the respiratory electron transport chain required for ATP synthesis. The bc1 complex catalyzes the oxidation of menaquinol and the reduction of cytochrome c in the respiratory chain. The bc1 complex operates through a Q-cycle mechanism that couples electron transfer to generation of the proton gradient that drives ATP synthesis.</text>
</comment>
<evidence type="ECO:0000313" key="13">
    <source>
        <dbReference type="Proteomes" id="UP000298127"/>
    </source>
</evidence>
<dbReference type="Pfam" id="PF00355">
    <property type="entry name" value="Rieske"/>
    <property type="match status" value="1"/>
</dbReference>
<accession>A0A4Y9R4R5</accession>
<dbReference type="InterPro" id="IPR036922">
    <property type="entry name" value="Rieske_2Fe-2S_sf"/>
</dbReference>
<evidence type="ECO:0000256" key="7">
    <source>
        <dbReference type="ARBA" id="ARBA00023157"/>
    </source>
</evidence>
<feature type="chain" id="PRO_5021226450" description="Cytochrome bc1 complex Rieske iron-sulfur subunit" evidence="10">
    <location>
        <begin position="27"/>
        <end position="163"/>
    </location>
</feature>
<name>A0A4Y9R4R5_9MICO</name>
<reference evidence="12 13" key="1">
    <citation type="journal article" date="2018" name="J. Microbiol.">
        <title>Leifsonia flava sp. nov., a novel actinobacterium isolated from the rhizosphere of Aquilegia viridiflora.</title>
        <authorList>
            <person name="Cai Y."/>
            <person name="Tao W.Z."/>
            <person name="Ma Y.J."/>
            <person name="Cheng J."/>
            <person name="Zhang M.Y."/>
            <person name="Zhang Y.X."/>
        </authorList>
    </citation>
    <scope>NUCLEOTIDE SEQUENCE [LARGE SCALE GENOMIC DNA]</scope>
    <source>
        <strain evidence="12 13">SYP-B2174</strain>
    </source>
</reference>
<evidence type="ECO:0000256" key="8">
    <source>
        <dbReference type="ARBA" id="ARBA00029586"/>
    </source>
</evidence>
<feature type="signal peptide" evidence="10">
    <location>
        <begin position="1"/>
        <end position="26"/>
    </location>
</feature>
<dbReference type="CDD" id="cd03467">
    <property type="entry name" value="Rieske"/>
    <property type="match status" value="1"/>
</dbReference>
<keyword evidence="7" id="KW-1015">Disulfide bond</keyword>
<protein>
    <recommendedName>
        <fullName evidence="2">Cytochrome bc1 complex Rieske iron-sulfur subunit</fullName>
    </recommendedName>
    <alternativeName>
        <fullName evidence="8">Cytochrome bc1 reductase complex subunit QcrA</fullName>
    </alternativeName>
</protein>
<dbReference type="InterPro" id="IPR006311">
    <property type="entry name" value="TAT_signal"/>
</dbReference>
<dbReference type="GO" id="GO:0051537">
    <property type="term" value="F:2 iron, 2 sulfur cluster binding"/>
    <property type="evidence" value="ECO:0007669"/>
    <property type="project" value="UniProtKB-KW"/>
</dbReference>